<dbReference type="KEGG" id="mgin:FRZ54_12135"/>
<dbReference type="PANTHER" id="PTHR46401:SF2">
    <property type="entry name" value="GLYCOSYLTRANSFERASE WBBK-RELATED"/>
    <property type="match status" value="1"/>
</dbReference>
<feature type="domain" description="Glycosyl transferase family 1" evidence="2">
    <location>
        <begin position="192"/>
        <end position="338"/>
    </location>
</feature>
<evidence type="ECO:0000259" key="2">
    <source>
        <dbReference type="Pfam" id="PF00534"/>
    </source>
</evidence>
<proteinExistence type="predicted"/>
<dbReference type="RefSeq" id="WP_147031869.1">
    <property type="nucleotide sequence ID" value="NZ_CP042436.1"/>
</dbReference>
<organism evidence="3 4">
    <name type="scientific">Mucilaginibacter ginsenosidivorans</name>
    <dbReference type="NCBI Taxonomy" id="398053"/>
    <lineage>
        <taxon>Bacteria</taxon>
        <taxon>Pseudomonadati</taxon>
        <taxon>Bacteroidota</taxon>
        <taxon>Sphingobacteriia</taxon>
        <taxon>Sphingobacteriales</taxon>
        <taxon>Sphingobacteriaceae</taxon>
        <taxon>Mucilaginibacter</taxon>
    </lineage>
</organism>
<dbReference type="GO" id="GO:0016757">
    <property type="term" value="F:glycosyltransferase activity"/>
    <property type="evidence" value="ECO:0007669"/>
    <property type="project" value="InterPro"/>
</dbReference>
<name>A0A5B8UWG0_9SPHI</name>
<accession>A0A5B8UWG0</accession>
<reference evidence="3 4" key="1">
    <citation type="journal article" date="2017" name="Curr. Microbiol.">
        <title>Mucilaginibacter ginsenosidivorans sp. nov., Isolated from Soil of Ginseng Field.</title>
        <authorList>
            <person name="Kim M.M."/>
            <person name="Siddiqi M.Z."/>
            <person name="Im W.T."/>
        </authorList>
    </citation>
    <scope>NUCLEOTIDE SEQUENCE [LARGE SCALE GENOMIC DNA]</scope>
    <source>
        <strain evidence="3 4">Gsoil 3017</strain>
    </source>
</reference>
<evidence type="ECO:0000313" key="3">
    <source>
        <dbReference type="EMBL" id="QEC63293.1"/>
    </source>
</evidence>
<dbReference type="AlphaFoldDB" id="A0A5B8UWG0"/>
<keyword evidence="4" id="KW-1185">Reference proteome</keyword>
<dbReference type="Proteomes" id="UP000321479">
    <property type="component" value="Chromosome"/>
</dbReference>
<dbReference type="OrthoDB" id="9811239at2"/>
<gene>
    <name evidence="3" type="ORF">FRZ54_12135</name>
</gene>
<evidence type="ECO:0000313" key="4">
    <source>
        <dbReference type="Proteomes" id="UP000321479"/>
    </source>
</evidence>
<dbReference type="PANTHER" id="PTHR46401">
    <property type="entry name" value="GLYCOSYLTRANSFERASE WBBK-RELATED"/>
    <property type="match status" value="1"/>
</dbReference>
<dbReference type="EMBL" id="CP042436">
    <property type="protein sequence ID" value="QEC63293.1"/>
    <property type="molecule type" value="Genomic_DNA"/>
</dbReference>
<dbReference type="InterPro" id="IPR001296">
    <property type="entry name" value="Glyco_trans_1"/>
</dbReference>
<protein>
    <submittedName>
        <fullName evidence="3">Glycosyltransferase family 4 protein</fullName>
    </submittedName>
</protein>
<dbReference type="GO" id="GO:0009103">
    <property type="term" value="P:lipopolysaccharide biosynthetic process"/>
    <property type="evidence" value="ECO:0007669"/>
    <property type="project" value="TreeGrafter"/>
</dbReference>
<dbReference type="CDD" id="cd03801">
    <property type="entry name" value="GT4_PimA-like"/>
    <property type="match status" value="1"/>
</dbReference>
<dbReference type="SUPFAM" id="SSF53756">
    <property type="entry name" value="UDP-Glycosyltransferase/glycogen phosphorylase"/>
    <property type="match status" value="1"/>
</dbReference>
<evidence type="ECO:0000256" key="1">
    <source>
        <dbReference type="ARBA" id="ARBA00022679"/>
    </source>
</evidence>
<dbReference type="Gene3D" id="3.40.50.2000">
    <property type="entry name" value="Glycogen Phosphorylase B"/>
    <property type="match status" value="2"/>
</dbReference>
<dbReference type="Pfam" id="PF00534">
    <property type="entry name" value="Glycos_transf_1"/>
    <property type="match status" value="1"/>
</dbReference>
<sequence>MKKLDIKVAFITRSTLYSVPGGDTVQVRETARHLHDMGIKAEIKLADEYIEYDRYNLLHFFNLTRPADILYHSKKAQKPFVVSTILCNYSEYDKHHRGRIGKFFSLLPGDHIEYLKTLARWAKGSDHLASSEYLWRGQRNSIIRVLKNSAMILPNSASEYRRVTQTYPCDAKYAVVPNGIDANLFKRNCSAVKDYNLVLCVARIEGIKNQLNLIRAINNTRFNLVLIGSHAPNQKTYYNECRRIAAANITFIDHIPQPELVSYYQQAKVHILPSWFETTGLSSLEAAAMGCNIVITDKGDAKEYFGNHAFYCNPGEPESILGAVVKASRSKYNEALNETIQKKYTWKQAALETYKAYQNINL</sequence>
<keyword evidence="1 3" id="KW-0808">Transferase</keyword>